<evidence type="ECO:0000313" key="1">
    <source>
        <dbReference type="EMBL" id="KUH37340.1"/>
    </source>
</evidence>
<evidence type="ECO:0000313" key="2">
    <source>
        <dbReference type="Proteomes" id="UP000054011"/>
    </source>
</evidence>
<keyword evidence="2" id="KW-1185">Reference proteome</keyword>
<gene>
    <name evidence="1" type="ORF">ATE80_18815</name>
</gene>
<dbReference type="RefSeq" id="WP_058943392.1">
    <property type="nucleotide sequence ID" value="NZ_LNSV01000049.1"/>
</dbReference>
<dbReference type="OrthoDB" id="5500270at2"/>
<dbReference type="Proteomes" id="UP000054011">
    <property type="component" value="Unassembled WGS sequence"/>
</dbReference>
<dbReference type="InterPro" id="IPR012348">
    <property type="entry name" value="RNR-like"/>
</dbReference>
<comment type="caution">
    <text evidence="1">The sequence shown here is derived from an EMBL/GenBank/DDBJ whole genome shotgun (WGS) entry which is preliminary data.</text>
</comment>
<dbReference type="InterPro" id="IPR025859">
    <property type="entry name" value="AurF/CmlI"/>
</dbReference>
<dbReference type="InterPro" id="IPR009078">
    <property type="entry name" value="Ferritin-like_SF"/>
</dbReference>
<dbReference type="GO" id="GO:0016491">
    <property type="term" value="F:oxidoreductase activity"/>
    <property type="evidence" value="ECO:0007669"/>
    <property type="project" value="InterPro"/>
</dbReference>
<dbReference type="SUPFAM" id="SSF47240">
    <property type="entry name" value="Ferritin-like"/>
    <property type="match status" value="1"/>
</dbReference>
<dbReference type="AlphaFoldDB" id="A0A117IVH7"/>
<accession>A0A117IVH7</accession>
<reference evidence="1 2" key="1">
    <citation type="submission" date="2015-11" db="EMBL/GenBank/DDBJ databases">
        <title>Genome-wide analysis reveals the secondary metabolome in Streptomyces kanasensis ZX01.</title>
        <authorList>
            <person name="Zhang G."/>
            <person name="Han L."/>
            <person name="Feng J."/>
            <person name="Zhang X."/>
        </authorList>
    </citation>
    <scope>NUCLEOTIDE SEQUENCE [LARGE SCALE GENOMIC DNA]</scope>
    <source>
        <strain evidence="1 2">ZX01</strain>
    </source>
</reference>
<name>A0A117IVH7_9ACTN</name>
<dbReference type="STRING" id="936756.ATE80_18815"/>
<dbReference type="CDD" id="cd00657">
    <property type="entry name" value="Ferritin_like"/>
    <property type="match status" value="1"/>
</dbReference>
<proteinExistence type="predicted"/>
<organism evidence="1 2">
    <name type="scientific">Streptomyces kanasensis</name>
    <dbReference type="NCBI Taxonomy" id="936756"/>
    <lineage>
        <taxon>Bacteria</taxon>
        <taxon>Bacillati</taxon>
        <taxon>Actinomycetota</taxon>
        <taxon>Actinomycetes</taxon>
        <taxon>Kitasatosporales</taxon>
        <taxon>Streptomycetaceae</taxon>
        <taxon>Streptomyces</taxon>
    </lineage>
</organism>
<sequence>MSTHDLYANDPGSPVWQVPASGAARFSWEYDEGRARLLALYQKGKDKQWDSTRRIDWDLEVDPYDPLGTPDEAMTVHGTRHWSRMTEKDRGDLRRHYAAWQFSQFLHGEQGAMVCAARIIEAVPDLDAKLYSATQAMDEARHAEVYGRFLHEKIGMLYPINDNLKSLLGDTLRDSRWDMPYLGMQVLIEGLALAAFGMIRDTTKKPLPKQILAYVMQDEARHVAFGRMALRDYYRQLTDAERREREDFVIEGCYLMRDRLRGVEVLENFGIPKREAEEMSERSEFLQLFRKLLFSRIVPCVKDIGLWGERLQKAYLDMGVFDLGDSNLDLLMAEDEEIAERLDAERFAAEEAERVAEVAQAVADGAEAEGVPAEDVLAEGATALGAALEK</sequence>
<dbReference type="EMBL" id="LNSV01000049">
    <property type="protein sequence ID" value="KUH37340.1"/>
    <property type="molecule type" value="Genomic_DNA"/>
</dbReference>
<protein>
    <submittedName>
        <fullName evidence="1">Aminobenzoate oxygenase</fullName>
    </submittedName>
</protein>
<dbReference type="Pfam" id="PF11583">
    <property type="entry name" value="AurF"/>
    <property type="match status" value="1"/>
</dbReference>
<dbReference type="Gene3D" id="1.10.620.20">
    <property type="entry name" value="Ribonucleotide Reductase, subunit A"/>
    <property type="match status" value="1"/>
</dbReference>